<protein>
    <submittedName>
        <fullName evidence="2">Ribonuclease H</fullName>
    </submittedName>
</protein>
<evidence type="ECO:0000313" key="3">
    <source>
        <dbReference type="Proteomes" id="UP000193404"/>
    </source>
</evidence>
<organism evidence="2 3">
    <name type="scientific">Acidianus manzaensis</name>
    <dbReference type="NCBI Taxonomy" id="282676"/>
    <lineage>
        <taxon>Archaea</taxon>
        <taxon>Thermoproteota</taxon>
        <taxon>Thermoprotei</taxon>
        <taxon>Sulfolobales</taxon>
        <taxon>Sulfolobaceae</taxon>
        <taxon>Acidianus</taxon>
    </lineage>
</organism>
<feature type="domain" description="RNase H type-1" evidence="1">
    <location>
        <begin position="1"/>
        <end position="135"/>
    </location>
</feature>
<sequence>MRAIGYFDGLCEPKNPGGISTYGYVINVENRKISGFGLAEKPWSPNATNNVAEYMGVFCLIDMLLKLNIREATIYGDSQLVIKQLNGEYKIKSPRLIPIFNNIMKLKNEFYILEFKWIPREMNKEADKLTRIAYNLVLKGKIKEVGCSIYEDADTNNSALDGS</sequence>
<dbReference type="SUPFAM" id="SSF53098">
    <property type="entry name" value="Ribonuclease H-like"/>
    <property type="match status" value="1"/>
</dbReference>
<dbReference type="PANTHER" id="PTHR48475">
    <property type="entry name" value="RIBONUCLEASE H"/>
    <property type="match status" value="1"/>
</dbReference>
<dbReference type="PANTHER" id="PTHR48475:SF1">
    <property type="entry name" value="RNASE H TYPE-1 DOMAIN-CONTAINING PROTEIN"/>
    <property type="match status" value="1"/>
</dbReference>
<dbReference type="GO" id="GO:0004523">
    <property type="term" value="F:RNA-DNA hybrid ribonuclease activity"/>
    <property type="evidence" value="ECO:0007669"/>
    <property type="project" value="InterPro"/>
</dbReference>
<dbReference type="Gene3D" id="3.30.420.10">
    <property type="entry name" value="Ribonuclease H-like superfamily/Ribonuclease H"/>
    <property type="match status" value="1"/>
</dbReference>
<dbReference type="AlphaFoldDB" id="A0A1W6JZZ5"/>
<reference evidence="2 3" key="1">
    <citation type="submission" date="2017-03" db="EMBL/GenBank/DDBJ databases">
        <title>Sulfur activation and transportation mechanism of thermophilic Archaea Acidianus manzaensis YN-25.</title>
        <authorList>
            <person name="Ma Y."/>
            <person name="Yang Y."/>
            <person name="Xia J."/>
        </authorList>
    </citation>
    <scope>NUCLEOTIDE SEQUENCE [LARGE SCALE GENOMIC DNA]</scope>
    <source>
        <strain evidence="2 3">YN-25</strain>
    </source>
</reference>
<dbReference type="OrthoDB" id="52651at2157"/>
<evidence type="ECO:0000259" key="1">
    <source>
        <dbReference type="PROSITE" id="PS50879"/>
    </source>
</evidence>
<gene>
    <name evidence="2" type="ORF">B6F84_07020</name>
</gene>
<dbReference type="CDD" id="cd09279">
    <property type="entry name" value="RNase_HI_like"/>
    <property type="match status" value="1"/>
</dbReference>
<dbReference type="KEGG" id="aman:B6F84_07020"/>
<dbReference type="PROSITE" id="PS50879">
    <property type="entry name" value="RNASE_H_1"/>
    <property type="match status" value="1"/>
</dbReference>
<proteinExistence type="predicted"/>
<dbReference type="STRING" id="282676.B6F84_07020"/>
<keyword evidence="3" id="KW-1185">Reference proteome</keyword>
<dbReference type="InterPro" id="IPR053576">
    <property type="entry name" value="RNase_HI-like"/>
</dbReference>
<dbReference type="GeneID" id="41590657"/>
<dbReference type="GO" id="GO:0003676">
    <property type="term" value="F:nucleic acid binding"/>
    <property type="evidence" value="ECO:0007669"/>
    <property type="project" value="InterPro"/>
</dbReference>
<dbReference type="Proteomes" id="UP000193404">
    <property type="component" value="Chromosome"/>
</dbReference>
<evidence type="ECO:0000313" key="2">
    <source>
        <dbReference type="EMBL" id="ARM75812.1"/>
    </source>
</evidence>
<name>A0A1W6JZZ5_9CREN</name>
<accession>A0A1W6JZZ5</accession>
<dbReference type="Pfam" id="PF13456">
    <property type="entry name" value="RVT_3"/>
    <property type="match status" value="1"/>
</dbReference>
<dbReference type="EMBL" id="CP020477">
    <property type="protein sequence ID" value="ARM75812.1"/>
    <property type="molecule type" value="Genomic_DNA"/>
</dbReference>
<dbReference type="InterPro" id="IPR012337">
    <property type="entry name" value="RNaseH-like_sf"/>
</dbReference>
<dbReference type="RefSeq" id="WP_148691592.1">
    <property type="nucleotide sequence ID" value="NZ_CP020477.1"/>
</dbReference>
<dbReference type="InterPro" id="IPR036397">
    <property type="entry name" value="RNaseH_sf"/>
</dbReference>
<dbReference type="NCBIfam" id="NF041175">
    <property type="entry name" value="RNAseHI_Thmprot"/>
    <property type="match status" value="1"/>
</dbReference>
<dbReference type="InterPro" id="IPR002156">
    <property type="entry name" value="RNaseH_domain"/>
</dbReference>